<proteinExistence type="predicted"/>
<accession>A0ACC0C236</accession>
<protein>
    <submittedName>
        <fullName evidence="1">Uncharacterized protein</fullName>
    </submittedName>
</protein>
<evidence type="ECO:0000313" key="1">
    <source>
        <dbReference type="EMBL" id="KAI5678808.1"/>
    </source>
</evidence>
<dbReference type="EMBL" id="CM044702">
    <property type="protein sequence ID" value="KAI5678808.1"/>
    <property type="molecule type" value="Genomic_DNA"/>
</dbReference>
<evidence type="ECO:0000313" key="2">
    <source>
        <dbReference type="Proteomes" id="UP001060085"/>
    </source>
</evidence>
<dbReference type="Proteomes" id="UP001060085">
    <property type="component" value="Linkage Group LG02"/>
</dbReference>
<sequence length="332" mass="36786">MKSGKGHQEEEEEVEEEFGAKKDATASSNNPKDGKNSDKANAIRSKHSVTEQRRRSKINERFQILRELIPHSDQKRDTASFLLEVIQYVQFLQEKVQKYEGSYQTWNSEPTKLMPWRNSHWRMPSFVNNPPAMKNGSASGQTFPGRFDENNITVPSTMHPSQQNPVDSDIGRDVSSKAIDQQTELANQTMTMAMPMQANIPAPVQTDGTFAHVQPRPASDAQSSECPSAPDALNHQDDLAIEGGTISISSMYSQGLLNTLTQALQNTGLDLSQATISVQINLGKRANRGLATGIYVPRDQENSVPSGNQSVGHFRDTSNGEDMNQGQKRMKI</sequence>
<name>A0ACC0C236_CATRO</name>
<reference evidence="2" key="1">
    <citation type="journal article" date="2023" name="Nat. Plants">
        <title>Single-cell RNA sequencing provides a high-resolution roadmap for understanding the multicellular compartmentation of specialized metabolism.</title>
        <authorList>
            <person name="Sun S."/>
            <person name="Shen X."/>
            <person name="Li Y."/>
            <person name="Li Y."/>
            <person name="Wang S."/>
            <person name="Li R."/>
            <person name="Zhang H."/>
            <person name="Shen G."/>
            <person name="Guo B."/>
            <person name="Wei J."/>
            <person name="Xu J."/>
            <person name="St-Pierre B."/>
            <person name="Chen S."/>
            <person name="Sun C."/>
        </authorList>
    </citation>
    <scope>NUCLEOTIDE SEQUENCE [LARGE SCALE GENOMIC DNA]</scope>
</reference>
<keyword evidence="2" id="KW-1185">Reference proteome</keyword>
<gene>
    <name evidence="1" type="ORF">M9H77_09758</name>
</gene>
<comment type="caution">
    <text evidence="1">The sequence shown here is derived from an EMBL/GenBank/DDBJ whole genome shotgun (WGS) entry which is preliminary data.</text>
</comment>
<organism evidence="1 2">
    <name type="scientific">Catharanthus roseus</name>
    <name type="common">Madagascar periwinkle</name>
    <name type="synonym">Vinca rosea</name>
    <dbReference type="NCBI Taxonomy" id="4058"/>
    <lineage>
        <taxon>Eukaryota</taxon>
        <taxon>Viridiplantae</taxon>
        <taxon>Streptophyta</taxon>
        <taxon>Embryophyta</taxon>
        <taxon>Tracheophyta</taxon>
        <taxon>Spermatophyta</taxon>
        <taxon>Magnoliopsida</taxon>
        <taxon>eudicotyledons</taxon>
        <taxon>Gunneridae</taxon>
        <taxon>Pentapetalae</taxon>
        <taxon>asterids</taxon>
        <taxon>lamiids</taxon>
        <taxon>Gentianales</taxon>
        <taxon>Apocynaceae</taxon>
        <taxon>Rauvolfioideae</taxon>
        <taxon>Vinceae</taxon>
        <taxon>Catharanthinae</taxon>
        <taxon>Catharanthus</taxon>
    </lineage>
</organism>